<organism evidence="3 4">
    <name type="scientific">Actinomadura syzygii</name>
    <dbReference type="NCBI Taxonomy" id="1427538"/>
    <lineage>
        <taxon>Bacteria</taxon>
        <taxon>Bacillati</taxon>
        <taxon>Actinomycetota</taxon>
        <taxon>Actinomycetes</taxon>
        <taxon>Streptosporangiales</taxon>
        <taxon>Thermomonosporaceae</taxon>
        <taxon>Actinomadura</taxon>
    </lineage>
</organism>
<accession>A0A5D0UB51</accession>
<feature type="compositionally biased region" description="Basic and acidic residues" evidence="2">
    <location>
        <begin position="202"/>
        <end position="213"/>
    </location>
</feature>
<reference evidence="3 4" key="1">
    <citation type="submission" date="2019-08" db="EMBL/GenBank/DDBJ databases">
        <title>Actinomadura sp. nov. CYP1-5 isolated from mountain soil.</title>
        <authorList>
            <person name="Songsumanus A."/>
            <person name="Kuncharoen N."/>
            <person name="Kudo T."/>
            <person name="Yuki M."/>
            <person name="Igarashi Y."/>
            <person name="Tanasupawat S."/>
        </authorList>
    </citation>
    <scope>NUCLEOTIDE SEQUENCE [LARGE SCALE GENOMIC DNA]</scope>
    <source>
        <strain evidence="3 4">GKU157</strain>
    </source>
</reference>
<dbReference type="AlphaFoldDB" id="A0A5D0UB51"/>
<proteinExistence type="predicted"/>
<keyword evidence="1" id="KW-0175">Coiled coil</keyword>
<evidence type="ECO:0000256" key="1">
    <source>
        <dbReference type="SAM" id="Coils"/>
    </source>
</evidence>
<dbReference type="EMBL" id="VSFF01000005">
    <property type="protein sequence ID" value="TYC15337.1"/>
    <property type="molecule type" value="Genomic_DNA"/>
</dbReference>
<keyword evidence="4" id="KW-1185">Reference proteome</keyword>
<feature type="region of interest" description="Disordered" evidence="2">
    <location>
        <begin position="286"/>
        <end position="305"/>
    </location>
</feature>
<dbReference type="RefSeq" id="WP_148350479.1">
    <property type="nucleotide sequence ID" value="NZ_JBHSBF010000027.1"/>
</dbReference>
<sequence length="417" mass="43520">MHGDQDGLEGRPAAVAGGADIVTAPLQPPADEAPATDDIGAVIAPGAPVAAVAPVALERSEAEVRAFAADVTRLAGLVGEVTTAASALGKRLDDEVRGVLDNAEKALADARGARKQASEADDRTRDAEARAEAALQEAADAREELAKGVAAAKASVTAAQESEANAWKEAGAHQQARATSANEAAHADGLRKRAETAWSTEHQGRVDAERERDELATKFAAEQSALATARTELTEARSELSDARAKLEAAAESDRQLRAELSAARGEIAGLTVERDSVASRAAELATRADRAEERADSAEARADRADLRTDTAEIRIDRDAATVRALQDTLRAALDLPAVEDLEDGRGVRVGDVGAVTAKLGGLIGVDQVPEVMDGELAGRFARAILAVRVHQATRRLAEEDEVDEAEAEAEPASEE</sequence>
<feature type="region of interest" description="Disordered" evidence="2">
    <location>
        <begin position="168"/>
        <end position="213"/>
    </location>
</feature>
<feature type="compositionally biased region" description="Basic and acidic residues" evidence="2">
    <location>
        <begin position="287"/>
        <end position="305"/>
    </location>
</feature>
<gene>
    <name evidence="3" type="ORF">FXF65_14835</name>
</gene>
<feature type="region of interest" description="Disordered" evidence="2">
    <location>
        <begin position="396"/>
        <end position="417"/>
    </location>
</feature>
<protein>
    <submittedName>
        <fullName evidence="3">Uncharacterized protein</fullName>
    </submittedName>
</protein>
<name>A0A5D0UB51_9ACTN</name>
<dbReference type="Proteomes" id="UP000322634">
    <property type="component" value="Unassembled WGS sequence"/>
</dbReference>
<evidence type="ECO:0000313" key="3">
    <source>
        <dbReference type="EMBL" id="TYC15337.1"/>
    </source>
</evidence>
<evidence type="ECO:0000313" key="4">
    <source>
        <dbReference type="Proteomes" id="UP000322634"/>
    </source>
</evidence>
<feature type="compositionally biased region" description="Basic and acidic residues" evidence="2">
    <location>
        <begin position="185"/>
        <end position="195"/>
    </location>
</feature>
<feature type="coiled-coil region" evidence="1">
    <location>
        <begin position="100"/>
        <end position="144"/>
    </location>
</feature>
<evidence type="ECO:0000256" key="2">
    <source>
        <dbReference type="SAM" id="MobiDB-lite"/>
    </source>
</evidence>
<feature type="region of interest" description="Disordered" evidence="2">
    <location>
        <begin position="1"/>
        <end position="37"/>
    </location>
</feature>
<dbReference type="OrthoDB" id="3472913at2"/>
<feature type="compositionally biased region" description="Acidic residues" evidence="2">
    <location>
        <begin position="400"/>
        <end position="417"/>
    </location>
</feature>
<comment type="caution">
    <text evidence="3">The sequence shown here is derived from an EMBL/GenBank/DDBJ whole genome shotgun (WGS) entry which is preliminary data.</text>
</comment>